<dbReference type="GO" id="GO:0006935">
    <property type="term" value="P:chemotaxis"/>
    <property type="evidence" value="ECO:0007669"/>
    <property type="project" value="InterPro"/>
</dbReference>
<gene>
    <name evidence="7" type="ORF">EM6_3341</name>
</gene>
<evidence type="ECO:0000259" key="5">
    <source>
        <dbReference type="PROSITE" id="PS50111"/>
    </source>
</evidence>
<reference evidence="8" key="1">
    <citation type="journal article" date="2017" name="Biotechnol. Biofuels">
        <title>Evaluation of environmental bacterial communities as a factor affecting the growth of duckweed Lemna minor.</title>
        <authorList>
            <person name="Ishizawa H."/>
            <person name="Kuroda M."/>
            <person name="Morikawa M."/>
            <person name="Ike M."/>
        </authorList>
    </citation>
    <scope>NUCLEOTIDE SEQUENCE [LARGE SCALE GENOMIC DNA]</scope>
    <source>
        <strain evidence="8">M6</strain>
    </source>
</reference>
<dbReference type="InterPro" id="IPR004090">
    <property type="entry name" value="Chemotax_Me-accpt_rcpt"/>
</dbReference>
<dbReference type="PRINTS" id="PR00260">
    <property type="entry name" value="CHEMTRNSDUCR"/>
</dbReference>
<dbReference type="PANTHER" id="PTHR32089:SF112">
    <property type="entry name" value="LYSOZYME-LIKE PROTEIN-RELATED"/>
    <property type="match status" value="1"/>
</dbReference>
<dbReference type="SMART" id="SM00283">
    <property type="entry name" value="MA"/>
    <property type="match status" value="1"/>
</dbReference>
<dbReference type="GO" id="GO:0016020">
    <property type="term" value="C:membrane"/>
    <property type="evidence" value="ECO:0007669"/>
    <property type="project" value="InterPro"/>
</dbReference>
<accession>A0A3G9G641</accession>
<evidence type="ECO:0000256" key="2">
    <source>
        <dbReference type="ARBA" id="ARBA00029447"/>
    </source>
</evidence>
<evidence type="ECO:0000313" key="7">
    <source>
        <dbReference type="EMBL" id="BBF82700.1"/>
    </source>
</evidence>
<keyword evidence="1 3" id="KW-0807">Transducer</keyword>
<evidence type="ECO:0000256" key="1">
    <source>
        <dbReference type="ARBA" id="ARBA00023224"/>
    </source>
</evidence>
<geneLocation type="plasmid" evidence="8">
    <name>pasem-1 dna</name>
</geneLocation>
<sequence length="640" mass="67688">MRLKLANLPLAGKFILIVAAMAVPLSLMTGLFVVSERSMISFTESEREGVSYIRPLWAALAEGKVLSLNETPGFTPTADFQSALTAVKSDGGNDPHLLATLITRAADASNLTLDPDVDTYYLQSNVTVTLPQIVALNDDLSRAVKSLTTAPNTSDLIAFEVSGANLDAANDTLAFNLSSALSGTKSKTLSASLETPRLRLKAATEALTEAREAISNRLRQGQAVDAQDQAQFNEAQTRFHEAVVAVWQVTTQDLDRLLQARIQSVWKELISMLSLAGLVAALSIGLAVYVARQMSSQLVALSRVMGQLAEDNLASDVAATAQKDEIGAMARAILGFRQVLIERKALQAEQEATRAARQARLDYERDLVDRFRTKMAVMASDLVRSSEELSAAAQTLSASAEETTRQASAVNEAASSASSNVQTVAAATEEMSAAVMEISSQVRETTSASKDAATIAQKSQSEIRALATAAAGIGEVVSLISSIARQTNLLALNATIESARAGEAGKGFAVVATEVKALANQTAMATDDISRRIEEIQEATNACLTAINEIALRIDDVADRNGAVAAAVEQQGMATQEIASNTHQAASRTLSVTENIFGVETAAESTGAASVQLLGLSRHLTQQAETLDAEFQSFVRALAA</sequence>
<dbReference type="Proteomes" id="UP000278756">
    <property type="component" value="Plasmid pASEM-1"/>
</dbReference>
<feature type="domain" description="Methyl-accepting transducer" evidence="5">
    <location>
        <begin position="385"/>
        <end position="610"/>
    </location>
</feature>
<keyword evidence="4" id="KW-0812">Transmembrane</keyword>
<evidence type="ECO:0000313" key="8">
    <source>
        <dbReference type="Proteomes" id="UP000278756"/>
    </source>
</evidence>
<dbReference type="AlphaFoldDB" id="A0A3G9G641"/>
<dbReference type="EMBL" id="AP018829">
    <property type="protein sequence ID" value="BBF82700.1"/>
    <property type="molecule type" value="Genomic_DNA"/>
</dbReference>
<dbReference type="InterPro" id="IPR003660">
    <property type="entry name" value="HAMP_dom"/>
</dbReference>
<evidence type="ECO:0000256" key="3">
    <source>
        <dbReference type="PROSITE-ProRule" id="PRU00284"/>
    </source>
</evidence>
<feature type="transmembrane region" description="Helical" evidence="4">
    <location>
        <begin position="14"/>
        <end position="34"/>
    </location>
</feature>
<dbReference type="Gene3D" id="6.10.340.10">
    <property type="match status" value="1"/>
</dbReference>
<reference evidence="8" key="2">
    <citation type="journal article" date="2017" name="Plant Physiol. Biochem.">
        <title>Differential oxidative and antioxidative response of duckweed Lemna minor toward plant growth promoting/inhibiting bacteria.</title>
        <authorList>
            <person name="Ishizawa H."/>
            <person name="Kuroda M."/>
            <person name="Morikawa M."/>
            <person name="Ike M."/>
        </authorList>
    </citation>
    <scope>NUCLEOTIDE SEQUENCE [LARGE SCALE GENOMIC DNA]</scope>
    <source>
        <strain evidence="8">M6</strain>
    </source>
</reference>
<dbReference type="Pfam" id="PF00015">
    <property type="entry name" value="MCPsignal"/>
    <property type="match status" value="1"/>
</dbReference>
<dbReference type="GO" id="GO:0004888">
    <property type="term" value="F:transmembrane signaling receptor activity"/>
    <property type="evidence" value="ECO:0007669"/>
    <property type="project" value="InterPro"/>
</dbReference>
<keyword evidence="4" id="KW-1133">Transmembrane helix</keyword>
<name>A0A3G9G641_9CAUL</name>
<feature type="domain" description="HAMP" evidence="6">
    <location>
        <begin position="292"/>
        <end position="345"/>
    </location>
</feature>
<keyword evidence="4" id="KW-0472">Membrane</keyword>
<dbReference type="PROSITE" id="PS50111">
    <property type="entry name" value="CHEMOTAXIS_TRANSDUC_2"/>
    <property type="match status" value="1"/>
</dbReference>
<dbReference type="PROSITE" id="PS50885">
    <property type="entry name" value="HAMP"/>
    <property type="match status" value="1"/>
</dbReference>
<dbReference type="SMART" id="SM00304">
    <property type="entry name" value="HAMP"/>
    <property type="match status" value="1"/>
</dbReference>
<keyword evidence="7" id="KW-0614">Plasmid</keyword>
<feature type="transmembrane region" description="Helical" evidence="4">
    <location>
        <begin position="269"/>
        <end position="291"/>
    </location>
</feature>
<proteinExistence type="inferred from homology"/>
<dbReference type="OrthoDB" id="2489132at2"/>
<dbReference type="Gene3D" id="1.10.287.950">
    <property type="entry name" value="Methyl-accepting chemotaxis protein"/>
    <property type="match status" value="1"/>
</dbReference>
<dbReference type="SUPFAM" id="SSF58104">
    <property type="entry name" value="Methyl-accepting chemotaxis protein (MCP) signaling domain"/>
    <property type="match status" value="1"/>
</dbReference>
<dbReference type="PANTHER" id="PTHR32089">
    <property type="entry name" value="METHYL-ACCEPTING CHEMOTAXIS PROTEIN MCPB"/>
    <property type="match status" value="1"/>
</dbReference>
<organism evidence="7 8">
    <name type="scientific">Asticcacaulis excentricus</name>
    <dbReference type="NCBI Taxonomy" id="78587"/>
    <lineage>
        <taxon>Bacteria</taxon>
        <taxon>Pseudomonadati</taxon>
        <taxon>Pseudomonadota</taxon>
        <taxon>Alphaproteobacteria</taxon>
        <taxon>Caulobacterales</taxon>
        <taxon>Caulobacteraceae</taxon>
        <taxon>Asticcacaulis</taxon>
    </lineage>
</organism>
<evidence type="ECO:0000259" key="6">
    <source>
        <dbReference type="PROSITE" id="PS50885"/>
    </source>
</evidence>
<dbReference type="GO" id="GO:0007165">
    <property type="term" value="P:signal transduction"/>
    <property type="evidence" value="ECO:0007669"/>
    <property type="project" value="UniProtKB-KW"/>
</dbReference>
<protein>
    <submittedName>
        <fullName evidence="7">Methyl-accepting chemotaxis protein</fullName>
    </submittedName>
</protein>
<evidence type="ECO:0000256" key="4">
    <source>
        <dbReference type="SAM" id="Phobius"/>
    </source>
</evidence>
<dbReference type="InterPro" id="IPR004089">
    <property type="entry name" value="MCPsignal_dom"/>
</dbReference>
<comment type="similarity">
    <text evidence="2">Belongs to the methyl-accepting chemotaxis (MCP) protein family.</text>
</comment>